<proteinExistence type="predicted"/>
<dbReference type="Proteomes" id="UP000005756">
    <property type="component" value="Unassembled WGS sequence"/>
</dbReference>
<sequence length="67" mass="7689">MYKAVREKGVEALRWCHRLCPSKMIRPLLARRLLNDQGVDDICPALLTQPVGHIRLLARQARRGATR</sequence>
<gene>
    <name evidence="1" type="ORF">KUC_2272</name>
</gene>
<dbReference type="EMBL" id="JH393258">
    <property type="protein sequence ID" value="EHJ92324.1"/>
    <property type="molecule type" value="Genomic_DNA"/>
</dbReference>
<name>A0A7U9GFJ8_9GAMM</name>
<dbReference type="AlphaFoldDB" id="A0A7U9GFJ8"/>
<evidence type="ECO:0000313" key="1">
    <source>
        <dbReference type="EMBL" id="EHJ92324.1"/>
    </source>
</evidence>
<evidence type="ECO:0000313" key="2">
    <source>
        <dbReference type="Proteomes" id="UP000005756"/>
    </source>
</evidence>
<accession>A0A7U9GFJ8</accession>
<organism evidence="1 2">
    <name type="scientific">Vreelandella boliviensis LC1</name>
    <dbReference type="NCBI Taxonomy" id="1072583"/>
    <lineage>
        <taxon>Bacteria</taxon>
        <taxon>Pseudomonadati</taxon>
        <taxon>Pseudomonadota</taxon>
        <taxon>Gammaproteobacteria</taxon>
        <taxon>Oceanospirillales</taxon>
        <taxon>Halomonadaceae</taxon>
        <taxon>Vreelandella</taxon>
    </lineage>
</organism>
<reference evidence="1 2" key="1">
    <citation type="submission" date="2011-10" db="EMBL/GenBank/DDBJ databases">
        <authorList>
            <person name="Quillaguamn J."/>
            <person name="Guzmn D."/>
            <person name="Balderrama-Subieta A."/>
            <person name="Cardona-Ortuo C."/>
            <person name="Guevara-Martnez M."/>
            <person name="Callisaya-Quispe N."/>
        </authorList>
    </citation>
    <scope>NUCLEOTIDE SEQUENCE [LARGE SCALE GENOMIC DNA]</scope>
    <source>
        <strain evidence="1 2">LC1</strain>
    </source>
</reference>
<protein>
    <submittedName>
        <fullName evidence="1">Uncharacterized protein</fullName>
    </submittedName>
</protein>